<comment type="catalytic activity">
    <reaction evidence="9">
        <text>Couples ATP hydrolysis with the unwinding of duplex DNA by translocating in the 3'-5' direction.</text>
        <dbReference type="EC" id="5.6.2.4"/>
    </reaction>
</comment>
<dbReference type="SMART" id="SM00490">
    <property type="entry name" value="HELICc"/>
    <property type="match status" value="1"/>
</dbReference>
<dbReference type="PANTHER" id="PTHR13710">
    <property type="entry name" value="DNA HELICASE RECQ FAMILY MEMBER"/>
    <property type="match status" value="1"/>
</dbReference>
<dbReference type="GO" id="GO:0006310">
    <property type="term" value="P:DNA recombination"/>
    <property type="evidence" value="ECO:0007669"/>
    <property type="project" value="InterPro"/>
</dbReference>
<comment type="similarity">
    <text evidence="1">Belongs to the helicase family. RecQ subfamily.</text>
</comment>
<dbReference type="PROSITE" id="PS51194">
    <property type="entry name" value="HELICASE_CTER"/>
    <property type="match status" value="1"/>
</dbReference>
<dbReference type="Pfam" id="PF00270">
    <property type="entry name" value="DEAD"/>
    <property type="match status" value="1"/>
</dbReference>
<evidence type="ECO:0000256" key="10">
    <source>
        <dbReference type="ARBA" id="ARBA00034808"/>
    </source>
</evidence>
<keyword evidence="8" id="KW-0413">Isomerase</keyword>
<keyword evidence="4" id="KW-0378">Hydrolase</keyword>
<dbReference type="GO" id="GO:0046872">
    <property type="term" value="F:metal ion binding"/>
    <property type="evidence" value="ECO:0007669"/>
    <property type="project" value="UniProtKB-KW"/>
</dbReference>
<organism evidence="15 16">
    <name type="scientific">Flavobacterium segetis</name>
    <dbReference type="NCBI Taxonomy" id="271157"/>
    <lineage>
        <taxon>Bacteria</taxon>
        <taxon>Pseudomonadati</taxon>
        <taxon>Bacteroidota</taxon>
        <taxon>Flavobacteriia</taxon>
        <taxon>Flavobacteriales</taxon>
        <taxon>Flavobacteriaceae</taxon>
        <taxon>Flavobacterium</taxon>
    </lineage>
</organism>
<dbReference type="Gene3D" id="3.40.50.300">
    <property type="entry name" value="P-loop containing nucleotide triphosphate hydrolases"/>
    <property type="match status" value="2"/>
</dbReference>
<dbReference type="InterPro" id="IPR001650">
    <property type="entry name" value="Helicase_C-like"/>
</dbReference>
<gene>
    <name evidence="15" type="ORF">SAMN05444396_101403</name>
</gene>
<dbReference type="AlphaFoldDB" id="A0A1M5EIG0"/>
<dbReference type="STRING" id="271157.SAMN05444396_101403"/>
<evidence type="ECO:0000256" key="8">
    <source>
        <dbReference type="ARBA" id="ARBA00023235"/>
    </source>
</evidence>
<dbReference type="RefSeq" id="WP_072987489.1">
    <property type="nucleotide sequence ID" value="NZ_FQWE01000001.1"/>
</dbReference>
<dbReference type="GO" id="GO:0005737">
    <property type="term" value="C:cytoplasm"/>
    <property type="evidence" value="ECO:0007669"/>
    <property type="project" value="TreeGrafter"/>
</dbReference>
<dbReference type="OrthoDB" id="9763310at2"/>
<dbReference type="InterPro" id="IPR011545">
    <property type="entry name" value="DEAD/DEAH_box_helicase_dom"/>
</dbReference>
<dbReference type="GO" id="GO:0043138">
    <property type="term" value="F:3'-5' DNA helicase activity"/>
    <property type="evidence" value="ECO:0007669"/>
    <property type="project" value="UniProtKB-EC"/>
</dbReference>
<evidence type="ECO:0000256" key="7">
    <source>
        <dbReference type="ARBA" id="ARBA00023125"/>
    </source>
</evidence>
<dbReference type="GO" id="GO:0006281">
    <property type="term" value="P:DNA repair"/>
    <property type="evidence" value="ECO:0007669"/>
    <property type="project" value="TreeGrafter"/>
</dbReference>
<evidence type="ECO:0000256" key="2">
    <source>
        <dbReference type="ARBA" id="ARBA00022723"/>
    </source>
</evidence>
<evidence type="ECO:0000256" key="3">
    <source>
        <dbReference type="ARBA" id="ARBA00022741"/>
    </source>
</evidence>
<dbReference type="FunFam" id="3.40.50.300:FF:000296">
    <property type="entry name" value="ATP-dependent DNA helicase RecQ"/>
    <property type="match status" value="1"/>
</dbReference>
<dbReference type="Pfam" id="PF00271">
    <property type="entry name" value="Helicase_C"/>
    <property type="match status" value="1"/>
</dbReference>
<sequence>MPEALALLQKYWKHDKFRSLQNEVINSVLSGQDTFALMPTGGGKSVCFQIPALINEGICLVISPLVALMKDQVANLQQRNIKAIALTGGIRSEEMIDLLDNCQFGNYKFLYLSPERLQSDWILDRIKSLPINLITIDEAHCVSQWGHDFRPAYLKISALKKHFPKTPFLALTATATSRVKIDIIKELGLYQPVIFEKSFARENLAYMAFEIEDKIFRIEQILKKNPEPSIIYVRNRKSCLDISSQLKALGFKATYYHGGLSSKEKDKNMQSWMNEDVQVIVATNAFGMGIDKANVRTVIHIQLPENIENYYQEAGRAGRNGERAFAILLSSPSDIIQAKNQFINVLPDKKFLNLVYIKLNNYFQIAYGEGINEQFTFNLHHFCLRYEFPTLKTYNALQFLDRQGILTLSQEFSEKIAIQFLITSKEVIRYTSLNPNDEEILLAILRTYPGIYEMQTAFNLQLIAKKSNHKESEVIAILEKLKEKEIIDYHSKNNDATIIFNEVREDERTISRVSKHLENQNQLKKEQLQAVVEYINEKSVCKNKLILKYFGENTTVDCGICSFCITKKIKKKDVSLLSTEIIKLLETEDLNSRDIQKKTKNNSEEVIFVLQELLENNFILVKANNKYTLKR</sequence>
<proteinExistence type="inferred from homology"/>
<keyword evidence="6" id="KW-0067">ATP-binding</keyword>
<dbReference type="InterPro" id="IPR027417">
    <property type="entry name" value="P-loop_NTPase"/>
</dbReference>
<dbReference type="Gene3D" id="1.10.10.10">
    <property type="entry name" value="Winged helix-like DNA-binding domain superfamily/Winged helix DNA-binding domain"/>
    <property type="match status" value="1"/>
</dbReference>
<evidence type="ECO:0000256" key="12">
    <source>
        <dbReference type="ARBA" id="ARBA00044550"/>
    </source>
</evidence>
<evidence type="ECO:0000256" key="4">
    <source>
        <dbReference type="ARBA" id="ARBA00022801"/>
    </source>
</evidence>
<evidence type="ECO:0000256" key="11">
    <source>
        <dbReference type="ARBA" id="ARBA00044535"/>
    </source>
</evidence>
<evidence type="ECO:0000256" key="5">
    <source>
        <dbReference type="ARBA" id="ARBA00022806"/>
    </source>
</evidence>
<evidence type="ECO:0000259" key="13">
    <source>
        <dbReference type="PROSITE" id="PS51192"/>
    </source>
</evidence>
<evidence type="ECO:0000259" key="14">
    <source>
        <dbReference type="PROSITE" id="PS51194"/>
    </source>
</evidence>
<dbReference type="InterPro" id="IPR014001">
    <property type="entry name" value="Helicase_ATP-bd"/>
</dbReference>
<dbReference type="PANTHER" id="PTHR13710:SF105">
    <property type="entry name" value="ATP-DEPENDENT DNA HELICASE Q1"/>
    <property type="match status" value="1"/>
</dbReference>
<dbReference type="GO" id="GO:0030894">
    <property type="term" value="C:replisome"/>
    <property type="evidence" value="ECO:0007669"/>
    <property type="project" value="TreeGrafter"/>
</dbReference>
<dbReference type="SUPFAM" id="SSF52540">
    <property type="entry name" value="P-loop containing nucleoside triphosphate hydrolases"/>
    <property type="match status" value="1"/>
</dbReference>
<evidence type="ECO:0000313" key="15">
    <source>
        <dbReference type="EMBL" id="SHF78987.1"/>
    </source>
</evidence>
<keyword evidence="16" id="KW-1185">Reference proteome</keyword>
<dbReference type="GO" id="GO:0016787">
    <property type="term" value="F:hydrolase activity"/>
    <property type="evidence" value="ECO:0007669"/>
    <property type="project" value="UniProtKB-KW"/>
</dbReference>
<dbReference type="CDD" id="cd17920">
    <property type="entry name" value="DEXHc_RecQ"/>
    <property type="match status" value="1"/>
</dbReference>
<dbReference type="EMBL" id="FQWE01000001">
    <property type="protein sequence ID" value="SHF78987.1"/>
    <property type="molecule type" value="Genomic_DNA"/>
</dbReference>
<dbReference type="InterPro" id="IPR032284">
    <property type="entry name" value="RecQ_Zn-bd"/>
</dbReference>
<keyword evidence="3" id="KW-0547">Nucleotide-binding</keyword>
<feature type="domain" description="Helicase C-terminal" evidence="14">
    <location>
        <begin position="217"/>
        <end position="363"/>
    </location>
</feature>
<dbReference type="InterPro" id="IPR036388">
    <property type="entry name" value="WH-like_DNA-bd_sf"/>
</dbReference>
<keyword evidence="5 15" id="KW-0347">Helicase</keyword>
<dbReference type="Proteomes" id="UP000184036">
    <property type="component" value="Unassembled WGS sequence"/>
</dbReference>
<evidence type="ECO:0000256" key="1">
    <source>
        <dbReference type="ARBA" id="ARBA00005446"/>
    </source>
</evidence>
<name>A0A1M5EIG0_9FLAO</name>
<dbReference type="PROSITE" id="PS51192">
    <property type="entry name" value="HELICASE_ATP_BIND_1"/>
    <property type="match status" value="1"/>
</dbReference>
<dbReference type="GO" id="GO:0003677">
    <property type="term" value="F:DNA binding"/>
    <property type="evidence" value="ECO:0007669"/>
    <property type="project" value="UniProtKB-KW"/>
</dbReference>
<evidence type="ECO:0000313" key="16">
    <source>
        <dbReference type="Proteomes" id="UP000184036"/>
    </source>
</evidence>
<accession>A0A1M5EIG0</accession>
<reference evidence="16" key="1">
    <citation type="submission" date="2016-11" db="EMBL/GenBank/DDBJ databases">
        <authorList>
            <person name="Varghese N."/>
            <person name="Submissions S."/>
        </authorList>
    </citation>
    <scope>NUCLEOTIDE SEQUENCE [LARGE SCALE GENOMIC DNA]</scope>
    <source>
        <strain evidence="16">DSM 19741</strain>
    </source>
</reference>
<dbReference type="GO" id="GO:0009378">
    <property type="term" value="F:four-way junction helicase activity"/>
    <property type="evidence" value="ECO:0007669"/>
    <property type="project" value="TreeGrafter"/>
</dbReference>
<keyword evidence="7" id="KW-0238">DNA-binding</keyword>
<feature type="domain" description="Helicase ATP-binding" evidence="13">
    <location>
        <begin position="25"/>
        <end position="193"/>
    </location>
</feature>
<dbReference type="InterPro" id="IPR004589">
    <property type="entry name" value="DNA_helicase_ATP-dep_RecQ"/>
</dbReference>
<dbReference type="NCBIfam" id="TIGR00614">
    <property type="entry name" value="recQ_fam"/>
    <property type="match status" value="1"/>
</dbReference>
<dbReference type="EC" id="5.6.2.4" evidence="10"/>
<dbReference type="GO" id="GO:0005524">
    <property type="term" value="F:ATP binding"/>
    <property type="evidence" value="ECO:0007669"/>
    <property type="project" value="UniProtKB-KW"/>
</dbReference>
<protein>
    <recommendedName>
        <fullName evidence="11">ATP-dependent DNA helicase RecQ</fullName>
        <ecNumber evidence="10">5.6.2.4</ecNumber>
    </recommendedName>
    <alternativeName>
        <fullName evidence="12">DNA 3'-5' helicase RecQ</fullName>
    </alternativeName>
</protein>
<dbReference type="Pfam" id="PF16124">
    <property type="entry name" value="RecQ_Zn_bind"/>
    <property type="match status" value="1"/>
</dbReference>
<keyword evidence="2" id="KW-0479">Metal-binding</keyword>
<evidence type="ECO:0000256" key="9">
    <source>
        <dbReference type="ARBA" id="ARBA00034617"/>
    </source>
</evidence>
<evidence type="ECO:0000256" key="6">
    <source>
        <dbReference type="ARBA" id="ARBA00022840"/>
    </source>
</evidence>
<dbReference type="GO" id="GO:0043590">
    <property type="term" value="C:bacterial nucleoid"/>
    <property type="evidence" value="ECO:0007669"/>
    <property type="project" value="TreeGrafter"/>
</dbReference>
<dbReference type="SMART" id="SM00487">
    <property type="entry name" value="DEXDc"/>
    <property type="match status" value="1"/>
</dbReference>